<keyword evidence="2" id="KW-1185">Reference proteome</keyword>
<name>S7VDP8_DESML</name>
<dbReference type="Proteomes" id="UP000014977">
    <property type="component" value="Unassembled WGS sequence"/>
</dbReference>
<evidence type="ECO:0000313" key="2">
    <source>
        <dbReference type="Proteomes" id="UP000014977"/>
    </source>
</evidence>
<dbReference type="STRING" id="897.B2D07_07765"/>
<sequence length="217" mass="22973">MISVRACFILSVITLISMLPGCTGSKASLASGGETRVTLVRMASVDLAAALIRIAEPGDDNTLIRDPGWREYIMEIENRSPEILTVQNVKLLNRTGRYVDSAGIYEQITSPPNVITSVAGDVTGKAAGIAAATFVPCGGTVLSVLSNARTTSSAGRTAEARREFMFRILKNVELAPGGTVEGSAFLPNIPNPKALVVDYAGEGRKARMEIPLIPRGL</sequence>
<dbReference type="EMBL" id="ATHJ01000064">
    <property type="protein sequence ID" value="EPR42578.1"/>
    <property type="molecule type" value="Genomic_DNA"/>
</dbReference>
<organism evidence="1 2">
    <name type="scientific">Desulfococcus multivorans DSM 2059</name>
    <dbReference type="NCBI Taxonomy" id="1121405"/>
    <lineage>
        <taxon>Bacteria</taxon>
        <taxon>Pseudomonadati</taxon>
        <taxon>Thermodesulfobacteriota</taxon>
        <taxon>Desulfobacteria</taxon>
        <taxon>Desulfobacterales</taxon>
        <taxon>Desulfococcaceae</taxon>
        <taxon>Desulfococcus</taxon>
    </lineage>
</organism>
<reference evidence="1 2" key="1">
    <citation type="journal article" date="2013" name="Genome Announc.">
        <title>Draft genome sequences for three mercury-methylating, sulfate-reducing bacteria.</title>
        <authorList>
            <person name="Brown S.D."/>
            <person name="Hurt R.A.Jr."/>
            <person name="Gilmour C.C."/>
            <person name="Elias D.A."/>
        </authorList>
    </citation>
    <scope>NUCLEOTIDE SEQUENCE [LARGE SCALE GENOMIC DNA]</scope>
    <source>
        <strain evidence="1 2">DSM 2059</strain>
    </source>
</reference>
<evidence type="ECO:0000313" key="1">
    <source>
        <dbReference type="EMBL" id="EPR42578.1"/>
    </source>
</evidence>
<dbReference type="RefSeq" id="WP_020875950.1">
    <property type="nucleotide sequence ID" value="NZ_ATHJ01000064.1"/>
</dbReference>
<comment type="caution">
    <text evidence="1">The sequence shown here is derived from an EMBL/GenBank/DDBJ whole genome shotgun (WGS) entry which is preliminary data.</text>
</comment>
<proteinExistence type="predicted"/>
<gene>
    <name evidence="1" type="ORF">dsmv_1566</name>
</gene>
<dbReference type="AlphaFoldDB" id="S7VDP8"/>
<accession>S7VDP8</accession>
<protein>
    <submittedName>
        <fullName evidence="1">Uncharacterized protein</fullName>
    </submittedName>
</protein>